<dbReference type="GO" id="GO:0005829">
    <property type="term" value="C:cytosol"/>
    <property type="evidence" value="ECO:0007669"/>
    <property type="project" value="TreeGrafter"/>
</dbReference>
<dbReference type="GO" id="GO:0005524">
    <property type="term" value="F:ATP binding"/>
    <property type="evidence" value="ECO:0007669"/>
    <property type="project" value="UniProtKB-KW"/>
</dbReference>
<dbReference type="Pfam" id="PF00294">
    <property type="entry name" value="PfkB"/>
    <property type="match status" value="1"/>
</dbReference>
<dbReference type="RefSeq" id="WP_136012339.1">
    <property type="nucleotide sequence ID" value="NZ_SRYE01000002.1"/>
</dbReference>
<dbReference type="Gene3D" id="3.40.1190.20">
    <property type="match status" value="1"/>
</dbReference>
<protein>
    <submittedName>
        <fullName evidence="8">1-phosphofructokinase family hexose kinase</fullName>
    </submittedName>
</protein>
<evidence type="ECO:0000259" key="7">
    <source>
        <dbReference type="Pfam" id="PF00294"/>
    </source>
</evidence>
<comment type="caution">
    <text evidence="8">The sequence shown here is derived from an EMBL/GenBank/DDBJ whole genome shotgun (WGS) entry which is preliminary data.</text>
</comment>
<name>A0A4S2F160_9ACTN</name>
<reference evidence="8 9" key="1">
    <citation type="submission" date="2019-04" db="EMBL/GenBank/DDBJ databases">
        <title>Microbes associate with the intestines of laboratory mice.</title>
        <authorList>
            <person name="Navarre W."/>
            <person name="Wong E."/>
            <person name="Huang K."/>
            <person name="Tropini C."/>
            <person name="Ng K."/>
            <person name="Yu B."/>
        </authorList>
    </citation>
    <scope>NUCLEOTIDE SEQUENCE [LARGE SCALE GENOMIC DNA]</scope>
    <source>
        <strain evidence="8 9">NM07_P-09</strain>
    </source>
</reference>
<accession>A0A4S2F160</accession>
<keyword evidence="9" id="KW-1185">Reference proteome</keyword>
<gene>
    <name evidence="8" type="ORF">E5334_04150</name>
</gene>
<keyword evidence="4" id="KW-0418">Kinase</keyword>
<keyword evidence="2 6" id="KW-0808">Transferase</keyword>
<evidence type="ECO:0000313" key="8">
    <source>
        <dbReference type="EMBL" id="TGY62609.1"/>
    </source>
</evidence>
<sequence>MIHTLTTNPAIDMNIQTSKGELVPDAVNRCQDAVYSPNGKGLNVSFTLAHYGCQSQILGFFGGFTGDYIVEGARKTCSVDPIYVDGITRITVLLRAGQVEYTMPGAGAFVPVEAQQEMLSKVRELEGLECLVTSGSLAPGMEGDFYDELAGVLAEVGADAVFDVSSTHLASLVGKKPLLIKPNDDELRDIFGLDVTDDASALAALEKVHELGAQNILLTMGGRGAYFYNGEHLWRASALPIKPYQTACAGDATLGAFLSVWYENRDAVEDALKRAMATGANAALCPGIGDFARVEEFVAQVQVEQVR</sequence>
<dbReference type="NCBIfam" id="TIGR03168">
    <property type="entry name" value="1-PFK"/>
    <property type="match status" value="1"/>
</dbReference>
<dbReference type="PIRSF" id="PIRSF000535">
    <property type="entry name" value="1PFK/6PFK/LacC"/>
    <property type="match status" value="1"/>
</dbReference>
<evidence type="ECO:0000313" key="9">
    <source>
        <dbReference type="Proteomes" id="UP000310263"/>
    </source>
</evidence>
<evidence type="ECO:0000256" key="1">
    <source>
        <dbReference type="ARBA" id="ARBA00010688"/>
    </source>
</evidence>
<dbReference type="AlphaFoldDB" id="A0A4S2F160"/>
<dbReference type="EMBL" id="SRYE01000002">
    <property type="protein sequence ID" value="TGY62609.1"/>
    <property type="molecule type" value="Genomic_DNA"/>
</dbReference>
<dbReference type="InterPro" id="IPR011611">
    <property type="entry name" value="PfkB_dom"/>
</dbReference>
<feature type="domain" description="Carbohydrate kinase PfkB" evidence="7">
    <location>
        <begin position="21"/>
        <end position="288"/>
    </location>
</feature>
<dbReference type="SUPFAM" id="SSF53613">
    <property type="entry name" value="Ribokinase-like"/>
    <property type="match status" value="1"/>
</dbReference>
<keyword evidence="5" id="KW-0067">ATP-binding</keyword>
<dbReference type="PANTHER" id="PTHR46566">
    <property type="entry name" value="1-PHOSPHOFRUCTOKINASE-RELATED"/>
    <property type="match status" value="1"/>
</dbReference>
<dbReference type="Proteomes" id="UP000310263">
    <property type="component" value="Unassembled WGS sequence"/>
</dbReference>
<dbReference type="OrthoDB" id="9801219at2"/>
<dbReference type="InterPro" id="IPR029056">
    <property type="entry name" value="Ribokinase-like"/>
</dbReference>
<organism evidence="8 9">
    <name type="scientific">Muricaecibacterium torontonense</name>
    <dbReference type="NCBI Taxonomy" id="3032871"/>
    <lineage>
        <taxon>Bacteria</taxon>
        <taxon>Bacillati</taxon>
        <taxon>Actinomycetota</taxon>
        <taxon>Coriobacteriia</taxon>
        <taxon>Coriobacteriales</taxon>
        <taxon>Atopobiaceae</taxon>
        <taxon>Muricaecibacterium</taxon>
    </lineage>
</organism>
<comment type="similarity">
    <text evidence="1">Belongs to the carbohydrate kinase PfkB family.</text>
</comment>
<dbReference type="CDD" id="cd01164">
    <property type="entry name" value="FruK_PfkB_like"/>
    <property type="match status" value="1"/>
</dbReference>
<evidence type="ECO:0000256" key="2">
    <source>
        <dbReference type="ARBA" id="ARBA00022679"/>
    </source>
</evidence>
<dbReference type="InterPro" id="IPR017583">
    <property type="entry name" value="Tagatose/fructose_Pkinase"/>
</dbReference>
<dbReference type="GO" id="GO:0008443">
    <property type="term" value="F:phosphofructokinase activity"/>
    <property type="evidence" value="ECO:0007669"/>
    <property type="project" value="TreeGrafter"/>
</dbReference>
<evidence type="ECO:0000256" key="6">
    <source>
        <dbReference type="PIRNR" id="PIRNR000535"/>
    </source>
</evidence>
<dbReference type="PANTHER" id="PTHR46566:SF1">
    <property type="entry name" value="1-PHOSPHOFRUCTOKINASE"/>
    <property type="match status" value="1"/>
</dbReference>
<evidence type="ECO:0000256" key="3">
    <source>
        <dbReference type="ARBA" id="ARBA00022741"/>
    </source>
</evidence>
<evidence type="ECO:0000256" key="5">
    <source>
        <dbReference type="ARBA" id="ARBA00022840"/>
    </source>
</evidence>
<keyword evidence="3" id="KW-0547">Nucleotide-binding</keyword>
<evidence type="ECO:0000256" key="4">
    <source>
        <dbReference type="ARBA" id="ARBA00022777"/>
    </source>
</evidence>
<proteinExistence type="inferred from homology"/>